<dbReference type="PANTHER" id="PTHR12363">
    <property type="entry name" value="TRANSPORTIN 3 AND IMPORTIN 13"/>
    <property type="match status" value="1"/>
</dbReference>
<reference evidence="1 2" key="1">
    <citation type="submission" date="2024-05" db="EMBL/GenBank/DDBJ databases">
        <authorList>
            <person name="Wallberg A."/>
        </authorList>
    </citation>
    <scope>NUCLEOTIDE SEQUENCE [LARGE SCALE GENOMIC DNA]</scope>
</reference>
<organism evidence="1 2">
    <name type="scientific">Meganyctiphanes norvegica</name>
    <name type="common">Northern krill</name>
    <name type="synonym">Thysanopoda norvegica</name>
    <dbReference type="NCBI Taxonomy" id="48144"/>
    <lineage>
        <taxon>Eukaryota</taxon>
        <taxon>Metazoa</taxon>
        <taxon>Ecdysozoa</taxon>
        <taxon>Arthropoda</taxon>
        <taxon>Crustacea</taxon>
        <taxon>Multicrustacea</taxon>
        <taxon>Malacostraca</taxon>
        <taxon>Eumalacostraca</taxon>
        <taxon>Eucarida</taxon>
        <taxon>Euphausiacea</taxon>
        <taxon>Euphausiidae</taxon>
        <taxon>Meganyctiphanes</taxon>
    </lineage>
</organism>
<accession>A0AAV2RBE0</accession>
<dbReference type="InterPro" id="IPR011989">
    <property type="entry name" value="ARM-like"/>
</dbReference>
<dbReference type="InterPro" id="IPR051345">
    <property type="entry name" value="Importin_beta-like_NTR"/>
</dbReference>
<proteinExistence type="predicted"/>
<dbReference type="PANTHER" id="PTHR12363:SF42">
    <property type="entry name" value="TRANSPORTIN-3"/>
    <property type="match status" value="1"/>
</dbReference>
<sequence length="166" mass="19047">RFLQRAPVPFLQCGVINTIIECGLQACMLDHKDANAAVLKFFQDLLEAGRRHQDRPDYETRRVLVTNIFNTHGEALVGNLVTAAVFILPPYMHHDVAETYYQIMIFDRPKFCQWLETKLKTLNTKNSGGIEAVSQSQLAEFHKSVTKAERTKEITRALVEFARYFT</sequence>
<dbReference type="GO" id="GO:0006606">
    <property type="term" value="P:protein import into nucleus"/>
    <property type="evidence" value="ECO:0007669"/>
    <property type="project" value="TreeGrafter"/>
</dbReference>
<protein>
    <submittedName>
        <fullName evidence="1">Uncharacterized protein</fullName>
    </submittedName>
</protein>
<name>A0AAV2RBE0_MEGNR</name>
<comment type="caution">
    <text evidence="1">The sequence shown here is derived from an EMBL/GenBank/DDBJ whole genome shotgun (WGS) entry which is preliminary data.</text>
</comment>
<dbReference type="Proteomes" id="UP001497623">
    <property type="component" value="Unassembled WGS sequence"/>
</dbReference>
<keyword evidence="2" id="KW-1185">Reference proteome</keyword>
<feature type="non-terminal residue" evidence="1">
    <location>
        <position position="1"/>
    </location>
</feature>
<gene>
    <name evidence="1" type="ORF">MNOR_LOCUS22246</name>
</gene>
<dbReference type="AlphaFoldDB" id="A0AAV2RBE0"/>
<dbReference type="GO" id="GO:0005737">
    <property type="term" value="C:cytoplasm"/>
    <property type="evidence" value="ECO:0007669"/>
    <property type="project" value="TreeGrafter"/>
</dbReference>
<evidence type="ECO:0000313" key="1">
    <source>
        <dbReference type="EMBL" id="CAL4121002.1"/>
    </source>
</evidence>
<dbReference type="EMBL" id="CAXKWB010018559">
    <property type="protein sequence ID" value="CAL4121002.1"/>
    <property type="molecule type" value="Genomic_DNA"/>
</dbReference>
<dbReference type="Gene3D" id="1.25.10.10">
    <property type="entry name" value="Leucine-rich Repeat Variant"/>
    <property type="match status" value="1"/>
</dbReference>
<evidence type="ECO:0000313" key="2">
    <source>
        <dbReference type="Proteomes" id="UP001497623"/>
    </source>
</evidence>